<dbReference type="Proteomes" id="UP000524404">
    <property type="component" value="Unassembled WGS sequence"/>
</dbReference>
<dbReference type="CDD" id="cd00093">
    <property type="entry name" value="HTH_XRE"/>
    <property type="match status" value="1"/>
</dbReference>
<dbReference type="GO" id="GO:0003677">
    <property type="term" value="F:DNA binding"/>
    <property type="evidence" value="ECO:0007669"/>
    <property type="project" value="UniProtKB-KW"/>
</dbReference>
<dbReference type="SMART" id="SM00530">
    <property type="entry name" value="HTH_XRE"/>
    <property type="match status" value="1"/>
</dbReference>
<dbReference type="AlphaFoldDB" id="A0A841EJU1"/>
<proteinExistence type="predicted"/>
<gene>
    <name evidence="3" type="ORF">HNP25_001859</name>
</gene>
<protein>
    <submittedName>
        <fullName evidence="3">Transcriptional regulator with XRE-family HTH domain</fullName>
    </submittedName>
</protein>
<dbReference type="Gene3D" id="1.10.260.40">
    <property type="entry name" value="lambda repressor-like DNA-binding domains"/>
    <property type="match status" value="1"/>
</dbReference>
<comment type="caution">
    <text evidence="3">The sequence shown here is derived from an EMBL/GenBank/DDBJ whole genome shotgun (WGS) entry which is preliminary data.</text>
</comment>
<feature type="domain" description="HTH cro/C1-type" evidence="2">
    <location>
        <begin position="7"/>
        <end position="61"/>
    </location>
</feature>
<evidence type="ECO:0000256" key="1">
    <source>
        <dbReference type="ARBA" id="ARBA00023125"/>
    </source>
</evidence>
<name>A0A841EJU1_9BACT</name>
<keyword evidence="1" id="KW-0238">DNA-binding</keyword>
<dbReference type="InterPro" id="IPR010982">
    <property type="entry name" value="Lambda_DNA-bd_dom_sf"/>
</dbReference>
<accession>A0A841EJU1</accession>
<evidence type="ECO:0000313" key="3">
    <source>
        <dbReference type="EMBL" id="MBB6003206.1"/>
    </source>
</evidence>
<dbReference type="PROSITE" id="PS50943">
    <property type="entry name" value="HTH_CROC1"/>
    <property type="match status" value="1"/>
</dbReference>
<dbReference type="Pfam" id="PF01381">
    <property type="entry name" value="HTH_3"/>
    <property type="match status" value="1"/>
</dbReference>
<dbReference type="PANTHER" id="PTHR46558:SF4">
    <property type="entry name" value="DNA-BIDING PHAGE PROTEIN"/>
    <property type="match status" value="1"/>
</dbReference>
<organism evidence="3 4">
    <name type="scientific">Arcicella rosea</name>
    <dbReference type="NCBI Taxonomy" id="502909"/>
    <lineage>
        <taxon>Bacteria</taxon>
        <taxon>Pseudomonadati</taxon>
        <taxon>Bacteroidota</taxon>
        <taxon>Cytophagia</taxon>
        <taxon>Cytophagales</taxon>
        <taxon>Flectobacillaceae</taxon>
        <taxon>Arcicella</taxon>
    </lineage>
</organism>
<evidence type="ECO:0000313" key="4">
    <source>
        <dbReference type="Proteomes" id="UP000524404"/>
    </source>
</evidence>
<evidence type="ECO:0000259" key="2">
    <source>
        <dbReference type="PROSITE" id="PS50943"/>
    </source>
</evidence>
<dbReference type="SUPFAM" id="SSF47413">
    <property type="entry name" value="lambda repressor-like DNA-binding domains"/>
    <property type="match status" value="1"/>
</dbReference>
<dbReference type="EMBL" id="JACHKT010000011">
    <property type="protein sequence ID" value="MBB6003206.1"/>
    <property type="molecule type" value="Genomic_DNA"/>
</dbReference>
<dbReference type="PANTHER" id="PTHR46558">
    <property type="entry name" value="TRACRIPTIONAL REGULATORY PROTEIN-RELATED-RELATED"/>
    <property type="match status" value="1"/>
</dbReference>
<dbReference type="InterPro" id="IPR001387">
    <property type="entry name" value="Cro/C1-type_HTH"/>
</dbReference>
<sequence length="123" mass="14458">MKIGEKIRQARLLKGYSQENMAELLQISTTAFGDIERSKTELTINRAQKIANLLDINVLELFGEEVITPKIMLHTESETEQLKLEIEKLKKESDYWRSKFEERVLVEAYRLIQSQQQREKIGF</sequence>
<reference evidence="3 4" key="1">
    <citation type="submission" date="2020-08" db="EMBL/GenBank/DDBJ databases">
        <title>Functional genomics of gut bacteria from endangered species of beetles.</title>
        <authorList>
            <person name="Carlos-Shanley C."/>
        </authorList>
    </citation>
    <scope>NUCLEOTIDE SEQUENCE [LARGE SCALE GENOMIC DNA]</scope>
    <source>
        <strain evidence="3 4">S00070</strain>
    </source>
</reference>
<dbReference type="RefSeq" id="WP_229202826.1">
    <property type="nucleotide sequence ID" value="NZ_JACHKT010000011.1"/>
</dbReference>
<keyword evidence="4" id="KW-1185">Reference proteome</keyword>